<evidence type="ECO:0000313" key="2">
    <source>
        <dbReference type="Proteomes" id="UP000614216"/>
    </source>
</evidence>
<evidence type="ECO:0000313" key="1">
    <source>
        <dbReference type="EMBL" id="MBL6448429.1"/>
    </source>
</evidence>
<keyword evidence="2" id="KW-1185">Reference proteome</keyword>
<comment type="caution">
    <text evidence="1">The sequence shown here is derived from an EMBL/GenBank/DDBJ whole genome shotgun (WGS) entry which is preliminary data.</text>
</comment>
<name>A0A937KDG1_9BACT</name>
<dbReference type="AlphaFoldDB" id="A0A937KDG1"/>
<protein>
    <submittedName>
        <fullName evidence="1">Alpha/beta hydrolase</fullName>
    </submittedName>
</protein>
<organism evidence="1 2">
    <name type="scientific">Fulvivirga marina</name>
    <dbReference type="NCBI Taxonomy" id="2494733"/>
    <lineage>
        <taxon>Bacteria</taxon>
        <taxon>Pseudomonadati</taxon>
        <taxon>Bacteroidota</taxon>
        <taxon>Cytophagia</taxon>
        <taxon>Cytophagales</taxon>
        <taxon>Fulvivirgaceae</taxon>
        <taxon>Fulvivirga</taxon>
    </lineage>
</organism>
<accession>A0A937KDG1</accession>
<dbReference type="RefSeq" id="WP_202857969.1">
    <property type="nucleotide sequence ID" value="NZ_JAEUGD010000064.1"/>
</dbReference>
<sequence>MTIYGIPGLGADKRVFQYLSLDITPILWLPPKRKETLESYVKRLIAQIDQNKPFILLGVSFGGMVAIEMNKLITPEKTIIISSAATQYELPGIIKLVRKPIVQHVIKILLVKPPPFLANYLFGISTVKGKQLLKSIIRDTDINFLKWAIQQIICWKNVDIPKNLIRIHGDHDKLLRLQKDIKYHAIIKRGGHLTVVEQALEVEHHVRKYL</sequence>
<gene>
    <name evidence="1" type="ORF">JMN32_19100</name>
</gene>
<dbReference type="Proteomes" id="UP000614216">
    <property type="component" value="Unassembled WGS sequence"/>
</dbReference>
<reference evidence="1" key="1">
    <citation type="submission" date="2021-01" db="EMBL/GenBank/DDBJ databases">
        <title>Fulvivirga kasyanovii gen. nov., sp nov., a novel member of the phylum Bacteroidetes isolated from seawater in a mussel farm.</title>
        <authorList>
            <person name="Zhao L.-H."/>
            <person name="Wang Z.-J."/>
        </authorList>
    </citation>
    <scope>NUCLEOTIDE SEQUENCE</scope>
    <source>
        <strain evidence="1">29W222</strain>
    </source>
</reference>
<proteinExistence type="predicted"/>
<dbReference type="InterPro" id="IPR029058">
    <property type="entry name" value="AB_hydrolase_fold"/>
</dbReference>
<dbReference type="GO" id="GO:0016787">
    <property type="term" value="F:hydrolase activity"/>
    <property type="evidence" value="ECO:0007669"/>
    <property type="project" value="UniProtKB-KW"/>
</dbReference>
<keyword evidence="1" id="KW-0378">Hydrolase</keyword>
<dbReference type="Gene3D" id="3.40.50.1820">
    <property type="entry name" value="alpha/beta hydrolase"/>
    <property type="match status" value="1"/>
</dbReference>
<dbReference type="SUPFAM" id="SSF53474">
    <property type="entry name" value="alpha/beta-Hydrolases"/>
    <property type="match status" value="1"/>
</dbReference>
<dbReference type="EMBL" id="JAEUGD010000064">
    <property type="protein sequence ID" value="MBL6448429.1"/>
    <property type="molecule type" value="Genomic_DNA"/>
</dbReference>